<dbReference type="Pfam" id="PF02579">
    <property type="entry name" value="Nitro_FeMo-Co"/>
    <property type="match status" value="1"/>
</dbReference>
<comment type="caution">
    <text evidence="3">The sequence shown here is derived from an EMBL/GenBank/DDBJ whole genome shotgun (WGS) entry which is preliminary data.</text>
</comment>
<evidence type="ECO:0000313" key="4">
    <source>
        <dbReference type="Proteomes" id="UP000321827"/>
    </source>
</evidence>
<dbReference type="EMBL" id="BJXN01000019">
    <property type="protein sequence ID" value="GEM90697.1"/>
    <property type="molecule type" value="Genomic_DNA"/>
</dbReference>
<evidence type="ECO:0000313" key="3">
    <source>
        <dbReference type="EMBL" id="GEM90697.1"/>
    </source>
</evidence>
<sequence>MRIAIAVLPNATDTFPGPYGHAPFFAIYDRKDGAWQRIELRDNPYKALEGGGKPRLMKQLLADCDLWVGAQFGHGPGHGHRHGPGHEPPAHRREVPRGLSVREVLALLEQDA</sequence>
<dbReference type="SUPFAM" id="SSF53146">
    <property type="entry name" value="Nitrogenase accessory factor-like"/>
    <property type="match status" value="1"/>
</dbReference>
<feature type="domain" description="Dinitrogenase iron-molybdenum cofactor biosynthesis" evidence="2">
    <location>
        <begin position="17"/>
        <end position="76"/>
    </location>
</feature>
<proteinExistence type="predicted"/>
<protein>
    <recommendedName>
        <fullName evidence="2">Dinitrogenase iron-molybdenum cofactor biosynthesis domain-containing protein</fullName>
    </recommendedName>
</protein>
<accession>A0A511RNM4</accession>
<reference evidence="3 4" key="1">
    <citation type="submission" date="2019-07" db="EMBL/GenBank/DDBJ databases">
        <title>Whole genome shotgun sequence of Oceanithermus desulfurans NBRC 100063.</title>
        <authorList>
            <person name="Hosoyama A."/>
            <person name="Uohara A."/>
            <person name="Ohji S."/>
            <person name="Ichikawa N."/>
        </authorList>
    </citation>
    <scope>NUCLEOTIDE SEQUENCE [LARGE SCALE GENOMIC DNA]</scope>
    <source>
        <strain evidence="3 4">NBRC 100063</strain>
    </source>
</reference>
<name>A0A511RNM4_9DEIN</name>
<dbReference type="Proteomes" id="UP000321827">
    <property type="component" value="Unassembled WGS sequence"/>
</dbReference>
<dbReference type="InterPro" id="IPR036105">
    <property type="entry name" value="DiNase_FeMo-co_biosyn_sf"/>
</dbReference>
<dbReference type="OrthoDB" id="280278at2"/>
<gene>
    <name evidence="3" type="ORF">ODE01S_21310</name>
</gene>
<feature type="compositionally biased region" description="Basic and acidic residues" evidence="1">
    <location>
        <begin position="84"/>
        <end position="96"/>
    </location>
</feature>
<evidence type="ECO:0000256" key="1">
    <source>
        <dbReference type="SAM" id="MobiDB-lite"/>
    </source>
</evidence>
<feature type="region of interest" description="Disordered" evidence="1">
    <location>
        <begin position="73"/>
        <end position="96"/>
    </location>
</feature>
<evidence type="ECO:0000259" key="2">
    <source>
        <dbReference type="Pfam" id="PF02579"/>
    </source>
</evidence>
<organism evidence="3 4">
    <name type="scientific">Oceanithermus desulfurans NBRC 100063</name>
    <dbReference type="NCBI Taxonomy" id="1227550"/>
    <lineage>
        <taxon>Bacteria</taxon>
        <taxon>Thermotogati</taxon>
        <taxon>Deinococcota</taxon>
        <taxon>Deinococci</taxon>
        <taxon>Thermales</taxon>
        <taxon>Thermaceae</taxon>
        <taxon>Oceanithermus</taxon>
    </lineage>
</organism>
<dbReference type="Gene3D" id="3.30.420.130">
    <property type="entry name" value="Dinitrogenase iron-molybdenum cofactor biosynthesis domain"/>
    <property type="match status" value="1"/>
</dbReference>
<dbReference type="AlphaFoldDB" id="A0A511RNM4"/>
<dbReference type="RefSeq" id="WP_147148673.1">
    <property type="nucleotide sequence ID" value="NZ_BJXN01000019.1"/>
</dbReference>
<dbReference type="InterPro" id="IPR003731">
    <property type="entry name" value="Di-Nase_FeMo-co_biosynth"/>
</dbReference>